<dbReference type="AlphaFoldDB" id="A0A7C5Z2I9"/>
<dbReference type="Gene3D" id="2.30.22.10">
    <property type="entry name" value="Head domain of nucleotide exchange factor GrpE"/>
    <property type="match status" value="1"/>
</dbReference>
<evidence type="ECO:0000256" key="3">
    <source>
        <dbReference type="ARBA" id="ARBA00011738"/>
    </source>
</evidence>
<comment type="caution">
    <text evidence="14">The sequence shown here is derived from an EMBL/GenBank/DDBJ whole genome shotgun (WGS) entry which is preliminary data.</text>
</comment>
<gene>
    <name evidence="10 14" type="primary">grpE</name>
    <name evidence="14" type="ORF">ENL71_08315</name>
</gene>
<organism evidence="14">
    <name type="scientific">Caldicellulosiruptor owensensis</name>
    <dbReference type="NCBI Taxonomy" id="55205"/>
    <lineage>
        <taxon>Bacteria</taxon>
        <taxon>Bacillati</taxon>
        <taxon>Bacillota</taxon>
        <taxon>Bacillota incertae sedis</taxon>
        <taxon>Caldicellulosiruptorales</taxon>
        <taxon>Caldicellulosiruptoraceae</taxon>
        <taxon>Caldicellulosiruptor</taxon>
    </lineage>
</organism>
<dbReference type="InterPro" id="IPR013805">
    <property type="entry name" value="GrpE_CC"/>
</dbReference>
<dbReference type="PROSITE" id="PS01071">
    <property type="entry name" value="GRPE"/>
    <property type="match status" value="1"/>
</dbReference>
<dbReference type="InterPro" id="IPR009012">
    <property type="entry name" value="GrpE_head"/>
</dbReference>
<proteinExistence type="inferred from homology"/>
<protein>
    <recommendedName>
        <fullName evidence="8 10">Protein GrpE</fullName>
    </recommendedName>
    <alternativeName>
        <fullName evidence="9 10">HSP-70 cofactor</fullName>
    </alternativeName>
</protein>
<evidence type="ECO:0000256" key="11">
    <source>
        <dbReference type="RuleBase" id="RU000639"/>
    </source>
</evidence>
<accession>A0A7C5Z2I9</accession>
<feature type="compositionally biased region" description="Polar residues" evidence="13">
    <location>
        <begin position="14"/>
        <end position="30"/>
    </location>
</feature>
<evidence type="ECO:0000256" key="7">
    <source>
        <dbReference type="ARBA" id="ARBA00053401"/>
    </source>
</evidence>
<keyword evidence="5 10" id="KW-0346">Stress response</keyword>
<feature type="region of interest" description="Disordered" evidence="13">
    <location>
        <begin position="1"/>
        <end position="69"/>
    </location>
</feature>
<dbReference type="PANTHER" id="PTHR21237:SF23">
    <property type="entry name" value="GRPE PROTEIN HOMOLOG, MITOCHONDRIAL"/>
    <property type="match status" value="1"/>
</dbReference>
<sequence length="225" mass="26022">MLDMENKDLKSEEVNSSEAQTLEETNSVGKNENMRHSQEPQEDAAKTQENDGSNESSEDIEVEPHQEDTVEILKKQLEEKEREVEEYKSLCQRIAADFDNYKKRIAKDKENMYYEVVADVVGKLLPIVDNFERAIDSAKSSKDTNDELLKGLEMIKKQIDDIFSKLGVEPIEALNKEFDPYLHNAIMHVEDERYGKNIVIEEFQKGYKIKDRVIRYSLVKVANAN</sequence>
<evidence type="ECO:0000256" key="9">
    <source>
        <dbReference type="ARBA" id="ARBA00076414"/>
    </source>
</evidence>
<evidence type="ECO:0000256" key="1">
    <source>
        <dbReference type="ARBA" id="ARBA00004496"/>
    </source>
</evidence>
<feature type="compositionally biased region" description="Basic and acidic residues" evidence="13">
    <location>
        <begin position="1"/>
        <end position="13"/>
    </location>
</feature>
<keyword evidence="4 10" id="KW-0963">Cytoplasm</keyword>
<evidence type="ECO:0000256" key="13">
    <source>
        <dbReference type="SAM" id="MobiDB-lite"/>
    </source>
</evidence>
<evidence type="ECO:0000256" key="2">
    <source>
        <dbReference type="ARBA" id="ARBA00009054"/>
    </source>
</evidence>
<dbReference type="GO" id="GO:0005737">
    <property type="term" value="C:cytoplasm"/>
    <property type="evidence" value="ECO:0007669"/>
    <property type="project" value="UniProtKB-SubCell"/>
</dbReference>
<reference evidence="14" key="1">
    <citation type="journal article" date="2020" name="mSystems">
        <title>Genome- and Community-Level Interaction Insights into Carbon Utilization and Element Cycling Functions of Hydrothermarchaeota in Hydrothermal Sediment.</title>
        <authorList>
            <person name="Zhou Z."/>
            <person name="Liu Y."/>
            <person name="Xu W."/>
            <person name="Pan J."/>
            <person name="Luo Z.H."/>
            <person name="Li M."/>
        </authorList>
    </citation>
    <scope>NUCLEOTIDE SEQUENCE [LARGE SCALE GENOMIC DNA]</scope>
    <source>
        <strain evidence="14">SpSt-102</strain>
    </source>
</reference>
<dbReference type="HAMAP" id="MF_01151">
    <property type="entry name" value="GrpE"/>
    <property type="match status" value="1"/>
</dbReference>
<dbReference type="Pfam" id="PF01025">
    <property type="entry name" value="GrpE"/>
    <property type="match status" value="1"/>
</dbReference>
<dbReference type="CDD" id="cd00446">
    <property type="entry name" value="GrpE"/>
    <property type="match status" value="1"/>
</dbReference>
<dbReference type="FunFam" id="2.30.22.10:FF:000001">
    <property type="entry name" value="Protein GrpE"/>
    <property type="match status" value="1"/>
</dbReference>
<evidence type="ECO:0000256" key="10">
    <source>
        <dbReference type="HAMAP-Rule" id="MF_01151"/>
    </source>
</evidence>
<evidence type="ECO:0000256" key="4">
    <source>
        <dbReference type="ARBA" id="ARBA00022490"/>
    </source>
</evidence>
<dbReference type="GO" id="GO:0042803">
    <property type="term" value="F:protein homodimerization activity"/>
    <property type="evidence" value="ECO:0007669"/>
    <property type="project" value="InterPro"/>
</dbReference>
<dbReference type="SUPFAM" id="SSF51064">
    <property type="entry name" value="Head domain of nucleotide exchange factor GrpE"/>
    <property type="match status" value="1"/>
</dbReference>
<dbReference type="InterPro" id="IPR000740">
    <property type="entry name" value="GrpE"/>
</dbReference>
<name>A0A7C5Z2I9_9FIRM</name>
<comment type="similarity">
    <text evidence="2 10 12">Belongs to the GrpE family.</text>
</comment>
<evidence type="ECO:0000256" key="5">
    <source>
        <dbReference type="ARBA" id="ARBA00023016"/>
    </source>
</evidence>
<evidence type="ECO:0000313" key="14">
    <source>
        <dbReference type="EMBL" id="HHS02473.1"/>
    </source>
</evidence>
<dbReference type="GO" id="GO:0051087">
    <property type="term" value="F:protein-folding chaperone binding"/>
    <property type="evidence" value="ECO:0007669"/>
    <property type="project" value="InterPro"/>
</dbReference>
<dbReference type="SUPFAM" id="SSF58014">
    <property type="entry name" value="Coiled-coil domain of nucleotide exchange factor GrpE"/>
    <property type="match status" value="1"/>
</dbReference>
<comment type="subunit">
    <text evidence="3 10">Homodimer.</text>
</comment>
<dbReference type="Gene3D" id="3.90.20.20">
    <property type="match status" value="1"/>
</dbReference>
<keyword evidence="6 10" id="KW-0143">Chaperone</keyword>
<comment type="function">
    <text evidence="7 10 11">Participates actively in the response to hyperosmotic and heat shock by preventing the aggregation of stress-denatured proteins, in association with DnaK and GrpE. It is the nucleotide exchange factor for DnaK and may function as a thermosensor. Unfolded proteins bind initially to DnaJ; upon interaction with the DnaJ-bound protein, DnaK hydrolyzes its bound ATP, resulting in the formation of a stable complex. GrpE releases ADP from DnaK; ATP binding to DnaK triggers the release of the substrate protein, thus completing the reaction cycle. Several rounds of ATP-dependent interactions between DnaJ, DnaK and GrpE are required for fully efficient folding.</text>
</comment>
<dbReference type="EMBL" id="DRUZ01000098">
    <property type="protein sequence ID" value="HHS02473.1"/>
    <property type="molecule type" value="Genomic_DNA"/>
</dbReference>
<comment type="subcellular location">
    <subcellularLocation>
        <location evidence="1 10">Cytoplasm</location>
    </subcellularLocation>
</comment>
<feature type="compositionally biased region" description="Basic and acidic residues" evidence="13">
    <location>
        <begin position="32"/>
        <end position="49"/>
    </location>
</feature>
<evidence type="ECO:0000256" key="8">
    <source>
        <dbReference type="ARBA" id="ARBA00072274"/>
    </source>
</evidence>
<dbReference type="NCBIfam" id="NF010738">
    <property type="entry name" value="PRK14140.1"/>
    <property type="match status" value="1"/>
</dbReference>
<evidence type="ECO:0000256" key="6">
    <source>
        <dbReference type="ARBA" id="ARBA00023186"/>
    </source>
</evidence>
<dbReference type="GO" id="GO:0006457">
    <property type="term" value="P:protein folding"/>
    <property type="evidence" value="ECO:0007669"/>
    <property type="project" value="InterPro"/>
</dbReference>
<dbReference type="PRINTS" id="PR00773">
    <property type="entry name" value="GRPEPROTEIN"/>
</dbReference>
<dbReference type="PANTHER" id="PTHR21237">
    <property type="entry name" value="GRPE PROTEIN"/>
    <property type="match status" value="1"/>
</dbReference>
<evidence type="ECO:0000256" key="12">
    <source>
        <dbReference type="RuleBase" id="RU004478"/>
    </source>
</evidence>
<dbReference type="GO" id="GO:0000774">
    <property type="term" value="F:adenyl-nucleotide exchange factor activity"/>
    <property type="evidence" value="ECO:0007669"/>
    <property type="project" value="InterPro"/>
</dbReference>
<dbReference type="GO" id="GO:0051082">
    <property type="term" value="F:unfolded protein binding"/>
    <property type="evidence" value="ECO:0007669"/>
    <property type="project" value="TreeGrafter"/>
</dbReference>